<dbReference type="AlphaFoldDB" id="A0A7R9IY34"/>
<dbReference type="EMBL" id="OE179521">
    <property type="protein sequence ID" value="CAD7569017.1"/>
    <property type="molecule type" value="Genomic_DNA"/>
</dbReference>
<gene>
    <name evidence="1" type="ORF">TCMB3V08_LOCUS1767</name>
</gene>
<organism evidence="1">
    <name type="scientific">Timema californicum</name>
    <name type="common">California timema</name>
    <name type="synonym">Walking stick</name>
    <dbReference type="NCBI Taxonomy" id="61474"/>
    <lineage>
        <taxon>Eukaryota</taxon>
        <taxon>Metazoa</taxon>
        <taxon>Ecdysozoa</taxon>
        <taxon>Arthropoda</taxon>
        <taxon>Hexapoda</taxon>
        <taxon>Insecta</taxon>
        <taxon>Pterygota</taxon>
        <taxon>Neoptera</taxon>
        <taxon>Polyneoptera</taxon>
        <taxon>Phasmatodea</taxon>
        <taxon>Timematodea</taxon>
        <taxon>Timematoidea</taxon>
        <taxon>Timematidae</taxon>
        <taxon>Timema</taxon>
    </lineage>
</organism>
<accession>A0A7R9IY34</accession>
<protein>
    <submittedName>
        <fullName evidence="1">(California timema) hypothetical protein</fullName>
    </submittedName>
</protein>
<reference evidence="1" key="1">
    <citation type="submission" date="2020-11" db="EMBL/GenBank/DDBJ databases">
        <authorList>
            <person name="Tran Van P."/>
        </authorList>
    </citation>
    <scope>NUCLEOTIDE SEQUENCE</scope>
</reference>
<evidence type="ECO:0000313" key="1">
    <source>
        <dbReference type="EMBL" id="CAD7569017.1"/>
    </source>
</evidence>
<sequence length="259" mass="29384">MNERYEFFNACCGLNESVADWATRAQHLASTKSIRVPFLLLSSFALPSLSLVRPLAKSNEKLGYPHTLGNRETPPLTWVVPLPRCLFSLHLYGSRVVTQDLNSPRGPEVESRRATELIAEILGVVPNKKNTSRFSSRSPIGHRVSNKITQGLLSMILLTGGADDSGWLAMFWWLVPLSDRGQGYENRNVNRTNICYRLALTNYLISNEGELPWKHRPKGFPSVPTCVHGQNSTFKFKELSMQDVRKIHQHYYKQANLQF</sequence>
<name>A0A7R9IY34_TIMCA</name>
<proteinExistence type="predicted"/>